<proteinExistence type="predicted"/>
<sequence>FVGCARYPECSFTRPLVIEPENGDGNGAAPVTGYICDRTGMASDAARYDSPEPVIADFRMLGFDVTDNLKSSKSKSEIKRAQRMFRELELPGMKGASDKYIDAIVGGCTLISLAAAMEMHGAGTWPGGTEQD</sequence>
<reference evidence="1" key="1">
    <citation type="journal article" date="2015" name="Nature">
        <title>Complex archaea that bridge the gap between prokaryotes and eukaryotes.</title>
        <authorList>
            <person name="Spang A."/>
            <person name="Saw J.H."/>
            <person name="Jorgensen S.L."/>
            <person name="Zaremba-Niedzwiedzka K."/>
            <person name="Martijn J."/>
            <person name="Lind A.E."/>
            <person name="van Eijk R."/>
            <person name="Schleper C."/>
            <person name="Guy L."/>
            <person name="Ettema T.J."/>
        </authorList>
    </citation>
    <scope>NUCLEOTIDE SEQUENCE</scope>
</reference>
<dbReference type="AlphaFoldDB" id="A0A0F9FD59"/>
<evidence type="ECO:0008006" key="2">
    <source>
        <dbReference type="Google" id="ProtNLM"/>
    </source>
</evidence>
<gene>
    <name evidence="1" type="ORF">LCGC14_2318980</name>
</gene>
<feature type="non-terminal residue" evidence="1">
    <location>
        <position position="1"/>
    </location>
</feature>
<organism evidence="1">
    <name type="scientific">marine sediment metagenome</name>
    <dbReference type="NCBI Taxonomy" id="412755"/>
    <lineage>
        <taxon>unclassified sequences</taxon>
        <taxon>metagenomes</taxon>
        <taxon>ecological metagenomes</taxon>
    </lineage>
</organism>
<name>A0A0F9FD59_9ZZZZ</name>
<evidence type="ECO:0000313" key="1">
    <source>
        <dbReference type="EMBL" id="KKL49087.1"/>
    </source>
</evidence>
<comment type="caution">
    <text evidence="1">The sequence shown here is derived from an EMBL/GenBank/DDBJ whole genome shotgun (WGS) entry which is preliminary data.</text>
</comment>
<accession>A0A0F9FD59</accession>
<protein>
    <recommendedName>
        <fullName evidence="2">DNA topoisomerase type IA zn finger domain-containing protein</fullName>
    </recommendedName>
</protein>
<dbReference type="EMBL" id="LAZR01033087">
    <property type="protein sequence ID" value="KKL49087.1"/>
    <property type="molecule type" value="Genomic_DNA"/>
</dbReference>